<dbReference type="GO" id="GO:0005509">
    <property type="term" value="F:calcium ion binding"/>
    <property type="evidence" value="ECO:0007669"/>
    <property type="project" value="InterPro"/>
</dbReference>
<evidence type="ECO:0000256" key="1">
    <source>
        <dbReference type="SAM" id="MobiDB-lite"/>
    </source>
</evidence>
<dbReference type="AlphaFoldDB" id="X7F1S4"/>
<proteinExistence type="predicted"/>
<evidence type="ECO:0000313" key="3">
    <source>
        <dbReference type="Proteomes" id="UP000023430"/>
    </source>
</evidence>
<name>X7F1S4_9RHOB</name>
<accession>X7F1S4</accession>
<dbReference type="Gene3D" id="2.60.40.290">
    <property type="match status" value="1"/>
</dbReference>
<dbReference type="EMBL" id="JAME01000050">
    <property type="protein sequence ID" value="ETX26867.1"/>
    <property type="molecule type" value="Genomic_DNA"/>
</dbReference>
<dbReference type="InterPro" id="IPR018511">
    <property type="entry name" value="Hemolysin-typ_Ca-bd_CS"/>
</dbReference>
<reference evidence="2 3" key="1">
    <citation type="submission" date="2014-01" db="EMBL/GenBank/DDBJ databases">
        <title>Roseivivax isoporae LMG 25204 Genome Sequencing.</title>
        <authorList>
            <person name="Lai Q."/>
            <person name="Li G."/>
            <person name="Shao Z."/>
        </authorList>
    </citation>
    <scope>NUCLEOTIDE SEQUENCE [LARGE SCALE GENOMIC DNA]</scope>
    <source>
        <strain evidence="2 3">LMG 25204</strain>
    </source>
</reference>
<organism evidence="2 3">
    <name type="scientific">Roseivivax isoporae LMG 25204</name>
    <dbReference type="NCBI Taxonomy" id="1449351"/>
    <lineage>
        <taxon>Bacteria</taxon>
        <taxon>Pseudomonadati</taxon>
        <taxon>Pseudomonadota</taxon>
        <taxon>Alphaproteobacteria</taxon>
        <taxon>Rhodobacterales</taxon>
        <taxon>Roseobacteraceae</taxon>
        <taxon>Roseivivax</taxon>
    </lineage>
</organism>
<dbReference type="RefSeq" id="WP_051492224.1">
    <property type="nucleotide sequence ID" value="NZ_JAME01000050.1"/>
</dbReference>
<dbReference type="SUPFAM" id="SSF51126">
    <property type="entry name" value="Pectin lyase-like"/>
    <property type="match status" value="1"/>
</dbReference>
<dbReference type="PROSITE" id="PS00330">
    <property type="entry name" value="HEMOLYSIN_CALCIUM"/>
    <property type="match status" value="2"/>
</dbReference>
<dbReference type="eggNOG" id="COG2931">
    <property type="taxonomic scope" value="Bacteria"/>
</dbReference>
<dbReference type="InterPro" id="IPR001343">
    <property type="entry name" value="Hemolysn_Ca-bd"/>
</dbReference>
<sequence length="635" mass="67253">MNMRKDATIRKSWADGYVADMTVTNDTGTPGPVTAIIEIEGTIRKHWGAEIEALEDGRYRVTFDAVAPGETVSGGFVVDGDAGGGVTFAADPGQGGEAPRDAPGNRVDPEEDRGVPDVPAPVRPGPEPHVTVSDDITADELQALIADSPAGTVIAMAPGTYRFDRTIEILRDDVSLLGASSDAVTIRVDGLGQEAFRVGHGTLSGEVALSRAADEGARAITLETADHGFEAGDFVYLERETTPDFLDSIGDRAWREDAPLRASIVEVQAVDGAELTLASGLHFDFDPSDTIVQEIDLVSDVTLGGFTVSYGLGRADPSDFSNTEDRYNRTAVIEVEGTSDLRLTDIVAHDVPSLGTNVALSRAVQADGLTMTGAHNKGAGGNGYALQIRDVYDSAFTGLNDMDMRHSVVFASWRSAVNNEVHVESTDRDINFHGGRDHGNVVRVDRSLRDAESDVISPTVFVNTEGTHYGAPTDADANIVTVRHAVGSARRDDITGDDRGSWLDGAGSHDILRGGAGDDVLIGGAGRDSLVGGAGEDVALYTGSIDDFRLVALGGDGHRLEVDDRAGDQHRDRVEEVEWLVFDDAAYRVSDGAILDRAGARGDLTPEAVLAHADRVTDLLDLGSGPHLAEDSFLF</sequence>
<feature type="compositionally biased region" description="Pro residues" evidence="1">
    <location>
        <begin position="118"/>
        <end position="127"/>
    </location>
</feature>
<dbReference type="GO" id="GO:0004553">
    <property type="term" value="F:hydrolase activity, hydrolyzing O-glycosyl compounds"/>
    <property type="evidence" value="ECO:0007669"/>
    <property type="project" value="InterPro"/>
</dbReference>
<dbReference type="SUPFAM" id="SSF49384">
    <property type="entry name" value="Carbohydrate-binding domain"/>
    <property type="match status" value="1"/>
</dbReference>
<dbReference type="InterPro" id="IPR011049">
    <property type="entry name" value="Serralysin-like_metalloprot_C"/>
</dbReference>
<feature type="region of interest" description="Disordered" evidence="1">
    <location>
        <begin position="87"/>
        <end position="127"/>
    </location>
</feature>
<dbReference type="InterPro" id="IPR011050">
    <property type="entry name" value="Pectin_lyase_fold/virulence"/>
</dbReference>
<gene>
    <name evidence="2" type="ORF">RISW2_18705</name>
</gene>
<dbReference type="eggNOG" id="COG1215">
    <property type="taxonomic scope" value="Bacteria"/>
</dbReference>
<dbReference type="PRINTS" id="PR00313">
    <property type="entry name" value="CABNDNGRPT"/>
</dbReference>
<dbReference type="Proteomes" id="UP000023430">
    <property type="component" value="Unassembled WGS sequence"/>
</dbReference>
<dbReference type="SUPFAM" id="SSF51120">
    <property type="entry name" value="beta-Roll"/>
    <property type="match status" value="1"/>
</dbReference>
<dbReference type="InterPro" id="IPR008965">
    <property type="entry name" value="CBM2/CBM3_carb-bd_dom_sf"/>
</dbReference>
<dbReference type="InterPro" id="IPR012291">
    <property type="entry name" value="CBM2_carb-bd_dom_sf"/>
</dbReference>
<protein>
    <recommendedName>
        <fullName evidence="4">CBM2 domain-containing protein</fullName>
    </recommendedName>
</protein>
<dbReference type="STRING" id="1449351.RISW2_18705"/>
<dbReference type="GO" id="GO:0030247">
    <property type="term" value="F:polysaccharide binding"/>
    <property type="evidence" value="ECO:0007669"/>
    <property type="project" value="InterPro"/>
</dbReference>
<evidence type="ECO:0008006" key="4">
    <source>
        <dbReference type="Google" id="ProtNLM"/>
    </source>
</evidence>
<dbReference type="OrthoDB" id="7786102at2"/>
<dbReference type="Gene3D" id="2.150.10.10">
    <property type="entry name" value="Serralysin-like metalloprotease, C-terminal"/>
    <property type="match status" value="1"/>
</dbReference>
<dbReference type="Pfam" id="PF00353">
    <property type="entry name" value="HemolysinCabind"/>
    <property type="match status" value="1"/>
</dbReference>
<evidence type="ECO:0000313" key="2">
    <source>
        <dbReference type="EMBL" id="ETX26867.1"/>
    </source>
</evidence>
<comment type="caution">
    <text evidence="2">The sequence shown here is derived from an EMBL/GenBank/DDBJ whole genome shotgun (WGS) entry which is preliminary data.</text>
</comment>
<keyword evidence="3" id="KW-1185">Reference proteome</keyword>